<name>A0A411Z1F2_9RHOB</name>
<evidence type="ECO:0000256" key="2">
    <source>
        <dbReference type="ARBA" id="ARBA00037999"/>
    </source>
</evidence>
<dbReference type="Gene3D" id="3.40.640.10">
    <property type="entry name" value="Type I PLP-dependent aspartate aminotransferase-like (Major domain)"/>
    <property type="match status" value="1"/>
</dbReference>
<dbReference type="PANTHER" id="PTHR30244:SF9">
    <property type="entry name" value="PROTEIN RV3402C"/>
    <property type="match status" value="1"/>
</dbReference>
<dbReference type="Proteomes" id="UP000284547">
    <property type="component" value="Unassembled WGS sequence"/>
</dbReference>
<evidence type="ECO:0000256" key="4">
    <source>
        <dbReference type="PIRSR" id="PIRSR000390-2"/>
    </source>
</evidence>
<dbReference type="GO" id="GO:0008483">
    <property type="term" value="F:transaminase activity"/>
    <property type="evidence" value="ECO:0007669"/>
    <property type="project" value="UniProtKB-KW"/>
</dbReference>
<evidence type="ECO:0000313" key="6">
    <source>
        <dbReference type="EMBL" id="RGP36877.1"/>
    </source>
</evidence>
<gene>
    <name evidence="6" type="ORF">D1012_12030</name>
</gene>
<keyword evidence="1 4" id="KW-0663">Pyridoxal phosphate</keyword>
<feature type="active site" description="Proton acceptor" evidence="3">
    <location>
        <position position="199"/>
    </location>
</feature>
<dbReference type="PIRSF" id="PIRSF000390">
    <property type="entry name" value="PLP_StrS"/>
    <property type="match status" value="1"/>
</dbReference>
<dbReference type="AlphaFoldDB" id="A0A411Z1F2"/>
<comment type="caution">
    <text evidence="6">The sequence shown here is derived from an EMBL/GenBank/DDBJ whole genome shotgun (WGS) entry which is preliminary data.</text>
</comment>
<evidence type="ECO:0000256" key="1">
    <source>
        <dbReference type="ARBA" id="ARBA00022898"/>
    </source>
</evidence>
<proteinExistence type="inferred from homology"/>
<feature type="modified residue" description="N6-(pyridoxal phosphate)lysine" evidence="4">
    <location>
        <position position="199"/>
    </location>
</feature>
<evidence type="ECO:0000313" key="7">
    <source>
        <dbReference type="Proteomes" id="UP000284547"/>
    </source>
</evidence>
<dbReference type="SUPFAM" id="SSF53383">
    <property type="entry name" value="PLP-dependent transferases"/>
    <property type="match status" value="1"/>
</dbReference>
<dbReference type="GO" id="GO:0030170">
    <property type="term" value="F:pyridoxal phosphate binding"/>
    <property type="evidence" value="ECO:0007669"/>
    <property type="project" value="TreeGrafter"/>
</dbReference>
<dbReference type="CDD" id="cd00616">
    <property type="entry name" value="AHBA_syn"/>
    <property type="match status" value="1"/>
</dbReference>
<keyword evidence="6" id="KW-0032">Aminotransferase</keyword>
<evidence type="ECO:0000256" key="5">
    <source>
        <dbReference type="RuleBase" id="RU004508"/>
    </source>
</evidence>
<protein>
    <submittedName>
        <fullName evidence="6">DegT/DnrJ/EryC1/StrS family aminotransferase</fullName>
    </submittedName>
</protein>
<dbReference type="EMBL" id="QWEY01000006">
    <property type="protein sequence ID" value="RGP36877.1"/>
    <property type="molecule type" value="Genomic_DNA"/>
</dbReference>
<keyword evidence="7" id="KW-1185">Reference proteome</keyword>
<comment type="similarity">
    <text evidence="2 5">Belongs to the DegT/DnrJ/EryC1 family.</text>
</comment>
<evidence type="ECO:0000256" key="3">
    <source>
        <dbReference type="PIRSR" id="PIRSR000390-1"/>
    </source>
</evidence>
<keyword evidence="6" id="KW-0808">Transferase</keyword>
<dbReference type="Pfam" id="PF01041">
    <property type="entry name" value="DegT_DnrJ_EryC1"/>
    <property type="match status" value="1"/>
</dbReference>
<dbReference type="InterPro" id="IPR015424">
    <property type="entry name" value="PyrdxlP-dep_Trfase"/>
</dbReference>
<dbReference type="GO" id="GO:0000271">
    <property type="term" value="P:polysaccharide biosynthetic process"/>
    <property type="evidence" value="ECO:0007669"/>
    <property type="project" value="TreeGrafter"/>
</dbReference>
<reference evidence="6 7" key="1">
    <citation type="submission" date="2018-08" db="EMBL/GenBank/DDBJ databases">
        <title>Flavobacterium tibetense sp. nov., isolated from a wetland YonghuCo on Tibetan Plateau.</title>
        <authorList>
            <person name="Phurbu D."/>
            <person name="Lu H."/>
            <person name="Xing P."/>
        </authorList>
    </citation>
    <scope>NUCLEOTIDE SEQUENCE [LARGE SCALE GENOMIC DNA]</scope>
    <source>
        <strain evidence="6 7">DJC</strain>
    </source>
</reference>
<dbReference type="InterPro" id="IPR000653">
    <property type="entry name" value="DegT/StrS_aminotransferase"/>
</dbReference>
<accession>A0A411Z1F2</accession>
<sequence length="381" mass="40567">MSTGDTIRMSDRSGRPAPLVFGQPLMPRPEDLLRLLDPVFHSAHLTNGGALHARFEVELSRLVGGTACLVSSGTMALMMALRLGGLRPGGEVITPPLSFAASVQAIDWCGLRPVFADVEPDFGTLCPKAVEAAITPRTVAILAVHFQGIACDVAALEDIARRHGLWLVFDAAQAPDVQIAGENICLRGDATAMSLHATKLLNTAEGGAVILRDPAQAAALARMRNFGLEEGRMTGPGINGKMSELHAAFGLSVLPHVAGEIAARAQLRRWYDAGFAGVTGLSLLRPRPGSSESHLYYTLILPPEQRTAVIAALKADDILPRAPFALLCGPRTRFESAILHTSRDHPIAPALTERYLSVPLHSDMGRAGVERVVQGVMRGIS</sequence>
<organism evidence="6 7">
    <name type="scientific">Pseudotabrizicola alkalilacus</name>
    <dbReference type="NCBI Taxonomy" id="2305252"/>
    <lineage>
        <taxon>Bacteria</taxon>
        <taxon>Pseudomonadati</taxon>
        <taxon>Pseudomonadota</taxon>
        <taxon>Alphaproteobacteria</taxon>
        <taxon>Rhodobacterales</taxon>
        <taxon>Paracoccaceae</taxon>
        <taxon>Pseudotabrizicola</taxon>
    </lineage>
</organism>
<dbReference type="PANTHER" id="PTHR30244">
    <property type="entry name" value="TRANSAMINASE"/>
    <property type="match status" value="1"/>
</dbReference>
<dbReference type="InterPro" id="IPR015421">
    <property type="entry name" value="PyrdxlP-dep_Trfase_major"/>
</dbReference>